<feature type="transmembrane region" description="Helical" evidence="8">
    <location>
        <begin position="295"/>
        <end position="319"/>
    </location>
</feature>
<dbReference type="STRING" id="1764295.A0A5B8MR12"/>
<sequence length="432" mass="49917">MPPYAEPDKAITSSGVKESDPKTRKYVRIGNFEYDVTDFKHPGGSVINYMLTSLGADATETFKEFHMRSRKAQKMLNSLPKRIAGAREFVDKKEQELLEAFKQFRTELSREGFFKTDVKHVVMRMVELAMMFALGMYLFSVKGFMAKGLAIIVLGIFGARCGWLQHEGGHNSLTGNMWVDKRIQRAFIGFGLGSSGSMWNSMHEKHHATPQKIGYDMDLDTVPLVAFFNTAIEKNRSRTYSKIWIKLQAWTFLPVTSGCFVMLFWLFYLHPRKVLREKSIEQALWMLSSHTVRPALMAAVSGLGFWQCYGLHWVTLWIAGQYLFGHFSLSHTHTDTVADDKFKNWVEFAVHHTVDINPQNPLINWVMGYLNCQVVHHLFPNMPQYKQPEVSKRLVKFCKENGLQYTVISYWEAWKRTFKNLNEVGDHYFTMG</sequence>
<evidence type="ECO:0000256" key="4">
    <source>
        <dbReference type="ARBA" id="ARBA00022989"/>
    </source>
</evidence>
<dbReference type="SUPFAM" id="SSF55856">
    <property type="entry name" value="Cytochrome b5-like heme/steroid binding domain"/>
    <property type="match status" value="1"/>
</dbReference>
<dbReference type="Gene3D" id="3.10.120.10">
    <property type="entry name" value="Cytochrome b5-like heme/steroid binding domain"/>
    <property type="match status" value="1"/>
</dbReference>
<proteinExistence type="inferred from homology"/>
<keyword evidence="7 8" id="KW-0472">Membrane</keyword>
<feature type="domain" description="Cytochrome b5 heme-binding" evidence="9">
    <location>
        <begin position="8"/>
        <end position="88"/>
    </location>
</feature>
<dbReference type="EMBL" id="CP031042">
    <property type="protein sequence ID" value="QDZ22999.1"/>
    <property type="molecule type" value="Genomic_DNA"/>
</dbReference>
<dbReference type="PANTHER" id="PTHR19353">
    <property type="entry name" value="FATTY ACID DESATURASE 2"/>
    <property type="match status" value="1"/>
</dbReference>
<dbReference type="AlphaFoldDB" id="A0A5B8MR12"/>
<dbReference type="InterPro" id="IPR012171">
    <property type="entry name" value="Fatty_acid_desaturase"/>
</dbReference>
<evidence type="ECO:0000256" key="8">
    <source>
        <dbReference type="SAM" id="Phobius"/>
    </source>
</evidence>
<dbReference type="CDD" id="cd03506">
    <property type="entry name" value="Delta6-FADS-like"/>
    <property type="match status" value="1"/>
</dbReference>
<name>A0A5B8MR12_9CHLO</name>
<dbReference type="InterPro" id="IPR036400">
    <property type="entry name" value="Cyt_B5-like_heme/steroid_sf"/>
</dbReference>
<dbReference type="InterPro" id="IPR005804">
    <property type="entry name" value="FA_desaturase_dom"/>
</dbReference>
<evidence type="ECO:0000259" key="9">
    <source>
        <dbReference type="PROSITE" id="PS50255"/>
    </source>
</evidence>
<dbReference type="PANTHER" id="PTHR19353:SF88">
    <property type="entry name" value="DELTA(5) FATTY ACID DESATURASE FAT-4"/>
    <property type="match status" value="1"/>
</dbReference>
<evidence type="ECO:0000256" key="2">
    <source>
        <dbReference type="ARBA" id="ARBA00009295"/>
    </source>
</evidence>
<dbReference type="GO" id="GO:0016020">
    <property type="term" value="C:membrane"/>
    <property type="evidence" value="ECO:0007669"/>
    <property type="project" value="UniProtKB-SubCell"/>
</dbReference>
<dbReference type="Pfam" id="PF00173">
    <property type="entry name" value="Cyt-b5"/>
    <property type="match status" value="1"/>
</dbReference>
<keyword evidence="5" id="KW-0560">Oxidoreductase</keyword>
<comment type="subcellular location">
    <subcellularLocation>
        <location evidence="1">Membrane</location>
        <topology evidence="1">Multi-pass membrane protein</topology>
    </subcellularLocation>
</comment>
<organism evidence="10 11">
    <name type="scientific">Chloropicon primus</name>
    <dbReference type="NCBI Taxonomy" id="1764295"/>
    <lineage>
        <taxon>Eukaryota</taxon>
        <taxon>Viridiplantae</taxon>
        <taxon>Chlorophyta</taxon>
        <taxon>Chloropicophyceae</taxon>
        <taxon>Chloropicales</taxon>
        <taxon>Chloropicaceae</taxon>
        <taxon>Chloropicon</taxon>
    </lineage>
</organism>
<dbReference type="Pfam" id="PF00487">
    <property type="entry name" value="FA_desaturase"/>
    <property type="match status" value="1"/>
</dbReference>
<evidence type="ECO:0000256" key="1">
    <source>
        <dbReference type="ARBA" id="ARBA00004141"/>
    </source>
</evidence>
<dbReference type="Proteomes" id="UP000316726">
    <property type="component" value="Chromosome 9"/>
</dbReference>
<evidence type="ECO:0000256" key="5">
    <source>
        <dbReference type="ARBA" id="ARBA00023002"/>
    </source>
</evidence>
<gene>
    <name evidence="10" type="ORF">A3770_09p55170</name>
</gene>
<keyword evidence="4 8" id="KW-1133">Transmembrane helix</keyword>
<dbReference type="GO" id="GO:0016717">
    <property type="term" value="F:oxidoreductase activity, acting on paired donors, with oxidation of a pair of donors resulting in the reduction of molecular oxygen to two molecules of water"/>
    <property type="evidence" value="ECO:0007669"/>
    <property type="project" value="TreeGrafter"/>
</dbReference>
<reference evidence="10 11" key="1">
    <citation type="submission" date="2018-07" db="EMBL/GenBank/DDBJ databases">
        <title>The complete nuclear genome of the prasinophyte Chloropicon primus (CCMP1205).</title>
        <authorList>
            <person name="Pombert J.-F."/>
            <person name="Otis C."/>
            <person name="Turmel M."/>
            <person name="Lemieux C."/>
        </authorList>
    </citation>
    <scope>NUCLEOTIDE SEQUENCE [LARGE SCALE GENOMIC DNA]</scope>
    <source>
        <strain evidence="10 11">CCMP1205</strain>
    </source>
</reference>
<feature type="transmembrane region" description="Helical" evidence="8">
    <location>
        <begin position="145"/>
        <end position="163"/>
    </location>
</feature>
<accession>A0A5B8MR12</accession>
<evidence type="ECO:0000256" key="3">
    <source>
        <dbReference type="ARBA" id="ARBA00022692"/>
    </source>
</evidence>
<comment type="similarity">
    <text evidence="2">Belongs to the fatty acid desaturase type 1 family.</text>
</comment>
<keyword evidence="11" id="KW-1185">Reference proteome</keyword>
<evidence type="ECO:0000313" key="10">
    <source>
        <dbReference type="EMBL" id="QDZ22999.1"/>
    </source>
</evidence>
<keyword evidence="6" id="KW-0443">Lipid metabolism</keyword>
<feature type="transmembrane region" description="Helical" evidence="8">
    <location>
        <begin position="243"/>
        <end position="268"/>
    </location>
</feature>
<protein>
    <submittedName>
        <fullName evidence="10">Fatty acid desaturase</fullName>
    </submittedName>
</protein>
<dbReference type="InterPro" id="IPR001199">
    <property type="entry name" value="Cyt_B5-like_heme/steroid-bd"/>
</dbReference>
<dbReference type="GO" id="GO:0006629">
    <property type="term" value="P:lipid metabolic process"/>
    <property type="evidence" value="ECO:0007669"/>
    <property type="project" value="UniProtKB-KW"/>
</dbReference>
<evidence type="ECO:0000256" key="6">
    <source>
        <dbReference type="ARBA" id="ARBA00023098"/>
    </source>
</evidence>
<dbReference type="PROSITE" id="PS50255">
    <property type="entry name" value="CYTOCHROME_B5_2"/>
    <property type="match status" value="1"/>
</dbReference>
<dbReference type="OrthoDB" id="260091at2759"/>
<evidence type="ECO:0000256" key="7">
    <source>
        <dbReference type="ARBA" id="ARBA00023136"/>
    </source>
</evidence>
<keyword evidence="3 8" id="KW-0812">Transmembrane</keyword>
<evidence type="ECO:0000313" key="11">
    <source>
        <dbReference type="Proteomes" id="UP000316726"/>
    </source>
</evidence>
<dbReference type="PIRSF" id="PIRSF015921">
    <property type="entry name" value="FA_sphinglp_des"/>
    <property type="match status" value="1"/>
</dbReference>